<evidence type="ECO:0000313" key="11">
    <source>
        <dbReference type="EMBL" id="GJJ12606.1"/>
    </source>
</evidence>
<comment type="subunit">
    <text evidence="7">Component of the SMC5-SMC6 complex.</text>
</comment>
<evidence type="ECO:0000256" key="1">
    <source>
        <dbReference type="ARBA" id="ARBA00004123"/>
    </source>
</evidence>
<evidence type="ECO:0000313" key="12">
    <source>
        <dbReference type="Proteomes" id="UP001050691"/>
    </source>
</evidence>
<proteinExistence type="inferred from homology"/>
<feature type="domain" description="Nse4/EID protein Nse3/MAGE-binding" evidence="10">
    <location>
        <begin position="129"/>
        <end position="192"/>
    </location>
</feature>
<keyword evidence="6 7" id="KW-0539">Nucleus</keyword>
<sequence length="385" mass="43708">MVVIDHGDEAPPVTGLNASRVTTQLEGTLNSMAKVTHSEDMSQDDPQEGSSKQNTSTTSVYDPDQNPKEKRQIRRDLRKLLEEANEQKANIKNIRLSDIHEGIAKGNSLFHRVKLLPSLVKDTSEATLDSKFLMIASDMGAAKAKAMKNDGGGFDVDDFVAKLVTFMGGRTVGTRARNDEDFVVDDDDDDDDDSNGDMLNWERIGRLAMSKTRKVPVIGFMLGPLSAEQKQRKKVTRVKFEKSKEVERAPQQLTEEDIQRSENETTKNVKMLSDLLEEQGRTNLFHFITNPHDFGQTVENLFYLSFLIREGTCALEFDEETEEPIIFLCDKPTPEDYNEGIRRQQIIMELDMATWKRAIEVFKITEPIIKHRQRPQEQGTGRWIG</sequence>
<comment type="function">
    <text evidence="7">Component of the SMC5-SMC6 complex, that promotes sister chromatid alignment after DNA damage and facilitates double-stranded DNA breaks (DSBs) repair via homologous recombination between sister chromatids.</text>
</comment>
<dbReference type="InterPro" id="IPR027786">
    <property type="entry name" value="Nse4/EID"/>
</dbReference>
<dbReference type="GO" id="GO:0006281">
    <property type="term" value="P:DNA repair"/>
    <property type="evidence" value="ECO:0007669"/>
    <property type="project" value="UniProtKB-UniRule"/>
</dbReference>
<evidence type="ECO:0000256" key="5">
    <source>
        <dbReference type="ARBA" id="ARBA00023204"/>
    </source>
</evidence>
<feature type="domain" description="Non-structural maintenance of chromosome element 4 C-terminal" evidence="9">
    <location>
        <begin position="282"/>
        <end position="369"/>
    </location>
</feature>
<evidence type="ECO:0000256" key="2">
    <source>
        <dbReference type="ARBA" id="ARBA00008997"/>
    </source>
</evidence>
<comment type="similarity">
    <text evidence="2 7">Belongs to the NSE4 family.</text>
</comment>
<name>A0AAV5AJE8_9AGAM</name>
<evidence type="ECO:0000256" key="7">
    <source>
        <dbReference type="RuleBase" id="RU365071"/>
    </source>
</evidence>
<keyword evidence="12" id="KW-1185">Reference proteome</keyword>
<reference evidence="11" key="1">
    <citation type="submission" date="2021-10" db="EMBL/GenBank/DDBJ databases">
        <title>De novo Genome Assembly of Clathrus columnatus (Basidiomycota, Fungi) Using Illumina and Nanopore Sequence Data.</title>
        <authorList>
            <person name="Ogiso-Tanaka E."/>
            <person name="Itagaki H."/>
            <person name="Hosoya T."/>
            <person name="Hosaka K."/>
        </authorList>
    </citation>
    <scope>NUCLEOTIDE SEQUENCE</scope>
    <source>
        <strain evidence="11">MO-923</strain>
    </source>
</reference>
<dbReference type="Proteomes" id="UP001050691">
    <property type="component" value="Unassembled WGS sequence"/>
</dbReference>
<comment type="caution">
    <text evidence="11">The sequence shown here is derived from an EMBL/GenBank/DDBJ whole genome shotgun (WGS) entry which is preliminary data.</text>
</comment>
<evidence type="ECO:0000256" key="6">
    <source>
        <dbReference type="ARBA" id="ARBA00023242"/>
    </source>
</evidence>
<dbReference type="GO" id="GO:0030915">
    <property type="term" value="C:Smc5-Smc6 complex"/>
    <property type="evidence" value="ECO:0007669"/>
    <property type="project" value="UniProtKB-UniRule"/>
</dbReference>
<dbReference type="GO" id="GO:0006310">
    <property type="term" value="P:DNA recombination"/>
    <property type="evidence" value="ECO:0007669"/>
    <property type="project" value="UniProtKB-UniRule"/>
</dbReference>
<keyword evidence="3 7" id="KW-0227">DNA damage</keyword>
<gene>
    <name evidence="11" type="ORF">Clacol_006849</name>
</gene>
<dbReference type="Pfam" id="PF15412">
    <property type="entry name" value="Nse4-Nse3_bdg"/>
    <property type="match status" value="1"/>
</dbReference>
<evidence type="ECO:0000256" key="8">
    <source>
        <dbReference type="SAM" id="MobiDB-lite"/>
    </source>
</evidence>
<feature type="compositionally biased region" description="Polar residues" evidence="8">
    <location>
        <begin position="48"/>
        <end position="60"/>
    </location>
</feature>
<dbReference type="PANTHER" id="PTHR16140">
    <property type="entry name" value="NON-STRUCTURAL MAINTENANCE OF CHROMOSOMES ELEMENT 4"/>
    <property type="match status" value="1"/>
</dbReference>
<evidence type="ECO:0000259" key="10">
    <source>
        <dbReference type="Pfam" id="PF15412"/>
    </source>
</evidence>
<dbReference type="AlphaFoldDB" id="A0AAV5AJE8"/>
<organism evidence="11 12">
    <name type="scientific">Clathrus columnatus</name>
    <dbReference type="NCBI Taxonomy" id="1419009"/>
    <lineage>
        <taxon>Eukaryota</taxon>
        <taxon>Fungi</taxon>
        <taxon>Dikarya</taxon>
        <taxon>Basidiomycota</taxon>
        <taxon>Agaricomycotina</taxon>
        <taxon>Agaricomycetes</taxon>
        <taxon>Phallomycetidae</taxon>
        <taxon>Phallales</taxon>
        <taxon>Clathraceae</taxon>
        <taxon>Clathrus</taxon>
    </lineage>
</organism>
<keyword evidence="4 7" id="KW-0233">DNA recombination</keyword>
<dbReference type="EMBL" id="BPWL01000007">
    <property type="protein sequence ID" value="GJJ12606.1"/>
    <property type="molecule type" value="Genomic_DNA"/>
</dbReference>
<dbReference type="InterPro" id="IPR014854">
    <property type="entry name" value="Nse4_C"/>
</dbReference>
<feature type="region of interest" description="Disordered" evidence="8">
    <location>
        <begin position="1"/>
        <end position="71"/>
    </location>
</feature>
<evidence type="ECO:0000259" key="9">
    <source>
        <dbReference type="Pfam" id="PF08743"/>
    </source>
</evidence>
<feature type="compositionally biased region" description="Polar residues" evidence="8">
    <location>
        <begin position="16"/>
        <end position="33"/>
    </location>
</feature>
<protein>
    <recommendedName>
        <fullName evidence="7">Non-structural maintenance of chromosomes element 4</fullName>
    </recommendedName>
</protein>
<accession>A0AAV5AJE8</accession>
<dbReference type="Pfam" id="PF08743">
    <property type="entry name" value="Nse4_C"/>
    <property type="match status" value="1"/>
</dbReference>
<dbReference type="PANTHER" id="PTHR16140:SF0">
    <property type="entry name" value="NON-STRUCTURAL MAINTENANCE OF CHROMOSOMES ELEMENT 4"/>
    <property type="match status" value="1"/>
</dbReference>
<evidence type="ECO:0000256" key="4">
    <source>
        <dbReference type="ARBA" id="ARBA00023172"/>
    </source>
</evidence>
<keyword evidence="5 7" id="KW-0234">DNA repair</keyword>
<evidence type="ECO:0000256" key="3">
    <source>
        <dbReference type="ARBA" id="ARBA00022763"/>
    </source>
</evidence>
<comment type="subcellular location">
    <subcellularLocation>
        <location evidence="1 7">Nucleus</location>
    </subcellularLocation>
</comment>
<dbReference type="InterPro" id="IPR029225">
    <property type="entry name" value="Nse4_Nse3-bd"/>
</dbReference>
<dbReference type="GO" id="GO:0005634">
    <property type="term" value="C:nucleus"/>
    <property type="evidence" value="ECO:0007669"/>
    <property type="project" value="UniProtKB-SubCell"/>
</dbReference>